<sequence length="144" mass="15436">MGKDQRIATCIDILTAIFLPPLGVYLRLVSKLTSGSVWFSHSLASSLELFLLFIPSPEAGGGENDGGKAHAPPYCSGLRRLAQASSLFDDVRRLAVSTVWAVRASLLVELLTAGGYGENDDGKRIFPLPTSLDEEGLVQFSRVG</sequence>
<reference evidence="2" key="1">
    <citation type="journal article" date="2022" name="Plant J.">
        <title>Strategies of tolerance reflected in two North American maple genomes.</title>
        <authorList>
            <person name="McEvoy S.L."/>
            <person name="Sezen U.U."/>
            <person name="Trouern-Trend A."/>
            <person name="McMahon S.M."/>
            <person name="Schaberg P.G."/>
            <person name="Yang J."/>
            <person name="Wegrzyn J.L."/>
            <person name="Swenson N.G."/>
        </authorList>
    </citation>
    <scope>NUCLEOTIDE SEQUENCE</scope>
    <source>
        <strain evidence="2">NS2018</strain>
    </source>
</reference>
<keyword evidence="1" id="KW-1133">Transmembrane helix</keyword>
<evidence type="ECO:0000256" key="1">
    <source>
        <dbReference type="SAM" id="Phobius"/>
    </source>
</evidence>
<accession>A0AA39SYC2</accession>
<gene>
    <name evidence="2" type="ORF">LWI29_036405</name>
</gene>
<keyword evidence="1" id="KW-0472">Membrane</keyword>
<protein>
    <submittedName>
        <fullName evidence="2">Uncharacterized protein</fullName>
    </submittedName>
</protein>
<feature type="transmembrane region" description="Helical" evidence="1">
    <location>
        <begin position="7"/>
        <end position="26"/>
    </location>
</feature>
<comment type="caution">
    <text evidence="2">The sequence shown here is derived from an EMBL/GenBank/DDBJ whole genome shotgun (WGS) entry which is preliminary data.</text>
</comment>
<evidence type="ECO:0000313" key="3">
    <source>
        <dbReference type="Proteomes" id="UP001168877"/>
    </source>
</evidence>
<evidence type="ECO:0000313" key="2">
    <source>
        <dbReference type="EMBL" id="KAK0598622.1"/>
    </source>
</evidence>
<dbReference type="EMBL" id="JAUESC010000004">
    <property type="protein sequence ID" value="KAK0598622.1"/>
    <property type="molecule type" value="Genomic_DNA"/>
</dbReference>
<reference evidence="2" key="2">
    <citation type="submission" date="2023-06" db="EMBL/GenBank/DDBJ databases">
        <authorList>
            <person name="Swenson N.G."/>
            <person name="Wegrzyn J.L."/>
            <person name="Mcevoy S.L."/>
        </authorList>
    </citation>
    <scope>NUCLEOTIDE SEQUENCE</scope>
    <source>
        <strain evidence="2">NS2018</strain>
        <tissue evidence="2">Leaf</tissue>
    </source>
</reference>
<proteinExistence type="predicted"/>
<keyword evidence="3" id="KW-1185">Reference proteome</keyword>
<organism evidence="2 3">
    <name type="scientific">Acer saccharum</name>
    <name type="common">Sugar maple</name>
    <dbReference type="NCBI Taxonomy" id="4024"/>
    <lineage>
        <taxon>Eukaryota</taxon>
        <taxon>Viridiplantae</taxon>
        <taxon>Streptophyta</taxon>
        <taxon>Embryophyta</taxon>
        <taxon>Tracheophyta</taxon>
        <taxon>Spermatophyta</taxon>
        <taxon>Magnoliopsida</taxon>
        <taxon>eudicotyledons</taxon>
        <taxon>Gunneridae</taxon>
        <taxon>Pentapetalae</taxon>
        <taxon>rosids</taxon>
        <taxon>malvids</taxon>
        <taxon>Sapindales</taxon>
        <taxon>Sapindaceae</taxon>
        <taxon>Hippocastanoideae</taxon>
        <taxon>Acereae</taxon>
        <taxon>Acer</taxon>
    </lineage>
</organism>
<dbReference type="AlphaFoldDB" id="A0AA39SYC2"/>
<dbReference type="Proteomes" id="UP001168877">
    <property type="component" value="Unassembled WGS sequence"/>
</dbReference>
<keyword evidence="1" id="KW-0812">Transmembrane</keyword>
<name>A0AA39SYC2_ACESA</name>